<protein>
    <recommendedName>
        <fullName evidence="8">Oligopeptide/dipeptide ABC transporter C-terminal domain-containing protein</fullName>
    </recommendedName>
</protein>
<dbReference type="Gene3D" id="3.40.50.300">
    <property type="entry name" value="P-loop containing nucleotide triphosphate hydrolases"/>
    <property type="match status" value="1"/>
</dbReference>
<organism evidence="6 7">
    <name type="scientific">Streptomyces dysideae</name>
    <dbReference type="NCBI Taxonomy" id="909626"/>
    <lineage>
        <taxon>Bacteria</taxon>
        <taxon>Bacillati</taxon>
        <taxon>Actinomycetota</taxon>
        <taxon>Actinomycetes</taxon>
        <taxon>Kitasatosporales</taxon>
        <taxon>Streptomycetaceae</taxon>
        <taxon>Streptomyces</taxon>
    </lineage>
</organism>
<reference evidence="6 7" key="1">
    <citation type="submission" date="2015-10" db="EMBL/GenBank/DDBJ databases">
        <title>Draft genome sequence of Streptomyces sp. RV15, isolated from a marine sponge.</title>
        <authorList>
            <person name="Ruckert C."/>
            <person name="Abdelmohsen U.R."/>
            <person name="Winkler A."/>
            <person name="Hentschel U."/>
            <person name="Kalinowski J."/>
            <person name="Kampfer P."/>
            <person name="Glaeser S."/>
        </authorList>
    </citation>
    <scope>NUCLEOTIDE SEQUENCE [LARGE SCALE GENOMIC DNA]</scope>
    <source>
        <strain evidence="6 7">RV15</strain>
    </source>
</reference>
<comment type="similarity">
    <text evidence="2">Belongs to the ABC transporter superfamily.</text>
</comment>
<sequence length="157" mass="16945">MTSTGFVPRRRPVAAEPDLIIADEATTALDVTVQAEVLDLIRALRQERGMAVLLVTHNFGVVADICDRVSVMRQGGVVETSDTAGLFRAVATAYVWSPYRCRPRPPPGDPLAVSALTACAYLPWFLSGLQIGARIDLIIRQESRQRVSVSPGTPGDS</sequence>
<dbReference type="InterPro" id="IPR050388">
    <property type="entry name" value="ABC_Ni/Peptide_Import"/>
</dbReference>
<keyword evidence="3" id="KW-0813">Transport</keyword>
<dbReference type="AlphaFoldDB" id="A0A124IDS9"/>
<evidence type="ECO:0000313" key="7">
    <source>
        <dbReference type="Proteomes" id="UP000053260"/>
    </source>
</evidence>
<evidence type="ECO:0000256" key="5">
    <source>
        <dbReference type="ARBA" id="ARBA00023136"/>
    </source>
</evidence>
<proteinExistence type="inferred from homology"/>
<dbReference type="RefSeq" id="WP_067030966.1">
    <property type="nucleotide sequence ID" value="NZ_KQ949108.1"/>
</dbReference>
<accession>A0A124IDS9</accession>
<dbReference type="Proteomes" id="UP000053260">
    <property type="component" value="Unassembled WGS sequence"/>
</dbReference>
<dbReference type="GO" id="GO:0016020">
    <property type="term" value="C:membrane"/>
    <property type="evidence" value="ECO:0007669"/>
    <property type="project" value="UniProtKB-SubCell"/>
</dbReference>
<name>A0A124IDS9_9ACTN</name>
<dbReference type="PANTHER" id="PTHR43297:SF2">
    <property type="entry name" value="DIPEPTIDE TRANSPORT ATP-BINDING PROTEIN DPPD"/>
    <property type="match status" value="1"/>
</dbReference>
<dbReference type="PANTHER" id="PTHR43297">
    <property type="entry name" value="OLIGOPEPTIDE TRANSPORT ATP-BINDING PROTEIN APPD"/>
    <property type="match status" value="1"/>
</dbReference>
<evidence type="ECO:0000313" key="6">
    <source>
        <dbReference type="EMBL" id="KUO16100.1"/>
    </source>
</evidence>
<dbReference type="InterPro" id="IPR027417">
    <property type="entry name" value="P-loop_NTPase"/>
</dbReference>
<comment type="caution">
    <text evidence="6">The sequence shown here is derived from an EMBL/GenBank/DDBJ whole genome shotgun (WGS) entry which is preliminary data.</text>
</comment>
<evidence type="ECO:0008006" key="8">
    <source>
        <dbReference type="Google" id="ProtNLM"/>
    </source>
</evidence>
<dbReference type="SUPFAM" id="SSF52540">
    <property type="entry name" value="P-loop containing nucleoside triphosphate hydrolases"/>
    <property type="match status" value="1"/>
</dbReference>
<gene>
    <name evidence="6" type="ORF">AQJ91_37465</name>
</gene>
<keyword evidence="5" id="KW-0472">Membrane</keyword>
<evidence type="ECO:0000256" key="2">
    <source>
        <dbReference type="ARBA" id="ARBA00005417"/>
    </source>
</evidence>
<comment type="subcellular location">
    <subcellularLocation>
        <location evidence="1">Membrane</location>
    </subcellularLocation>
</comment>
<dbReference type="STRING" id="909626.AQJ91_37465"/>
<evidence type="ECO:0000256" key="1">
    <source>
        <dbReference type="ARBA" id="ARBA00004370"/>
    </source>
</evidence>
<keyword evidence="4" id="KW-1003">Cell membrane</keyword>
<keyword evidence="7" id="KW-1185">Reference proteome</keyword>
<dbReference type="EMBL" id="LMXB01000095">
    <property type="protein sequence ID" value="KUO16100.1"/>
    <property type="molecule type" value="Genomic_DNA"/>
</dbReference>
<evidence type="ECO:0000256" key="4">
    <source>
        <dbReference type="ARBA" id="ARBA00022475"/>
    </source>
</evidence>
<evidence type="ECO:0000256" key="3">
    <source>
        <dbReference type="ARBA" id="ARBA00022448"/>
    </source>
</evidence>